<feature type="transmembrane region" description="Helical" evidence="8">
    <location>
        <begin position="237"/>
        <end position="259"/>
    </location>
</feature>
<evidence type="ECO:0000256" key="3">
    <source>
        <dbReference type="ARBA" id="ARBA00022448"/>
    </source>
</evidence>
<feature type="transmembrane region" description="Helical" evidence="8">
    <location>
        <begin position="458"/>
        <end position="479"/>
    </location>
</feature>
<feature type="transmembrane region" description="Helical" evidence="8">
    <location>
        <begin position="271"/>
        <end position="302"/>
    </location>
</feature>
<name>A0AAE3Z8N1_9ACTN</name>
<proteinExistence type="inferred from homology"/>
<dbReference type="NCBIfam" id="NF007399">
    <property type="entry name" value="PRK09928.1"/>
    <property type="match status" value="1"/>
</dbReference>
<comment type="subcellular location">
    <subcellularLocation>
        <location evidence="1">Cell membrane</location>
        <topology evidence="1">Multi-pass membrane protein</topology>
    </subcellularLocation>
</comment>
<feature type="transmembrane region" description="Helical" evidence="8">
    <location>
        <begin position="485"/>
        <end position="506"/>
    </location>
</feature>
<feature type="transmembrane region" description="Helical" evidence="8">
    <location>
        <begin position="200"/>
        <end position="225"/>
    </location>
</feature>
<evidence type="ECO:0000256" key="6">
    <source>
        <dbReference type="ARBA" id="ARBA00022989"/>
    </source>
</evidence>
<comment type="similarity">
    <text evidence="2">Belongs to the BCCT transporter (TC 2.A.15) family.</text>
</comment>
<evidence type="ECO:0000256" key="1">
    <source>
        <dbReference type="ARBA" id="ARBA00004651"/>
    </source>
</evidence>
<reference evidence="9" key="1">
    <citation type="submission" date="2023-07" db="EMBL/GenBank/DDBJ databases">
        <title>Sequencing the genomes of 1000 actinobacteria strains.</title>
        <authorList>
            <person name="Klenk H.-P."/>
        </authorList>
    </citation>
    <scope>NUCLEOTIDE SEQUENCE</scope>
    <source>
        <strain evidence="9">DSM 45977</strain>
    </source>
</reference>
<feature type="transmembrane region" description="Helical" evidence="8">
    <location>
        <begin position="100"/>
        <end position="120"/>
    </location>
</feature>
<keyword evidence="10" id="KW-1185">Reference proteome</keyword>
<evidence type="ECO:0000256" key="2">
    <source>
        <dbReference type="ARBA" id="ARBA00005658"/>
    </source>
</evidence>
<dbReference type="NCBIfam" id="TIGR00842">
    <property type="entry name" value="bcct"/>
    <property type="match status" value="1"/>
</dbReference>
<feature type="transmembrane region" description="Helical" evidence="8">
    <location>
        <begin position="414"/>
        <end position="437"/>
    </location>
</feature>
<dbReference type="EMBL" id="JAVDXW010000001">
    <property type="protein sequence ID" value="MDR7300363.1"/>
    <property type="molecule type" value="Genomic_DNA"/>
</dbReference>
<evidence type="ECO:0000256" key="7">
    <source>
        <dbReference type="ARBA" id="ARBA00023136"/>
    </source>
</evidence>
<dbReference type="Pfam" id="PF02028">
    <property type="entry name" value="BCCT"/>
    <property type="match status" value="1"/>
</dbReference>
<protein>
    <submittedName>
        <fullName evidence="9">Choline/glycine/proline betaine transport protein</fullName>
    </submittedName>
</protein>
<dbReference type="GO" id="GO:0005886">
    <property type="term" value="C:plasma membrane"/>
    <property type="evidence" value="ECO:0007669"/>
    <property type="project" value="UniProtKB-SubCell"/>
</dbReference>
<dbReference type="PANTHER" id="PTHR30047">
    <property type="entry name" value="HIGH-AFFINITY CHOLINE TRANSPORT PROTEIN-RELATED"/>
    <property type="match status" value="1"/>
</dbReference>
<sequence length="677" mass="73556">MSDDTPTGRTAESAQQTRLNRIVFYGSAVVILAIALWAVVSPTAAAEVIGAVVSWISTWFGWFYILLATIILVFVVFLGSSRYGRTKLGPQHSQPEFSTLTWASMLFAAGIGTDVMFFAVSEPVTQYLSPPRGPGETMEAARQATVWMLFHYGITGWGMYALMGIALAFFAYRRGLPLAIRSALYPLFGKRIYGGLGHGVDLAAVLGTIFGIAASLGIGVVLLSYGLEFLFGIPSGTASQIGLVAVAVIMATLSAVSGVDKGIKRLSQLNVLLALGLAGFILVTGKTVFLLNALVLNVGVYVRSFPGMTLETFAFDRPVDWLNAWTLFFWAWWIAWASFVGLFLARISRGRTIRQFVTGTLIIPFLYILMWGSIFGNTALDIVRTGGGNFGQVAVNQPAQGFYSLLAQFPATPVIAGLATFVGLLFYVTSADSGALVMGNLTSHLPTPEHDARSGVRIFWAMATGLLTMAMLLVGGVPALQSATIIMGLPFAFVMVLVMVGLYRALRVEGTRADSQRQSLPAVLSGRSTAAEEGAAEGTWRTRLTRALTFPDRVRTDEFLTRVAEPALDTVAREMHAQGVQAHARREIDHAGVAYLELVADLGEEHPFRYRIRPHEVTMPTYGPRGSEVYYRLEVHLQEGGQGYDVMGYTHGQLIDDVLDQYEAHLEFLRLNETTAG</sequence>
<dbReference type="InterPro" id="IPR018093">
    <property type="entry name" value="BCCT_CS"/>
</dbReference>
<dbReference type="GO" id="GO:0022857">
    <property type="term" value="F:transmembrane transporter activity"/>
    <property type="evidence" value="ECO:0007669"/>
    <property type="project" value="InterPro"/>
</dbReference>
<dbReference type="RefSeq" id="WP_310269009.1">
    <property type="nucleotide sequence ID" value="NZ_JAVDXW010000001.1"/>
</dbReference>
<comment type="caution">
    <text evidence="9">The sequence shown here is derived from an EMBL/GenBank/DDBJ whole genome shotgun (WGS) entry which is preliminary data.</text>
</comment>
<evidence type="ECO:0000256" key="5">
    <source>
        <dbReference type="ARBA" id="ARBA00022692"/>
    </source>
</evidence>
<feature type="transmembrane region" description="Helical" evidence="8">
    <location>
        <begin position="149"/>
        <end position="172"/>
    </location>
</feature>
<accession>A0AAE3Z8N1</accession>
<keyword evidence="5 8" id="KW-0812">Transmembrane</keyword>
<keyword evidence="3" id="KW-0813">Transport</keyword>
<organism evidence="9 10">
    <name type="scientific">Haloactinomyces albus</name>
    <dbReference type="NCBI Taxonomy" id="1352928"/>
    <lineage>
        <taxon>Bacteria</taxon>
        <taxon>Bacillati</taxon>
        <taxon>Actinomycetota</taxon>
        <taxon>Actinomycetes</taxon>
        <taxon>Actinopolysporales</taxon>
        <taxon>Actinopolysporaceae</taxon>
        <taxon>Haloactinomyces</taxon>
    </lineage>
</organism>
<evidence type="ECO:0000256" key="8">
    <source>
        <dbReference type="SAM" id="Phobius"/>
    </source>
</evidence>
<feature type="transmembrane region" description="Helical" evidence="8">
    <location>
        <begin position="356"/>
        <end position="374"/>
    </location>
</feature>
<evidence type="ECO:0000256" key="4">
    <source>
        <dbReference type="ARBA" id="ARBA00022475"/>
    </source>
</evidence>
<gene>
    <name evidence="9" type="ORF">JOF55_000544</name>
</gene>
<dbReference type="Proteomes" id="UP001180845">
    <property type="component" value="Unassembled WGS sequence"/>
</dbReference>
<keyword evidence="4" id="KW-1003">Cell membrane</keyword>
<evidence type="ECO:0000313" key="9">
    <source>
        <dbReference type="EMBL" id="MDR7300363.1"/>
    </source>
</evidence>
<feature type="transmembrane region" description="Helical" evidence="8">
    <location>
        <begin position="60"/>
        <end position="79"/>
    </location>
</feature>
<feature type="transmembrane region" description="Helical" evidence="8">
    <location>
        <begin position="22"/>
        <end position="40"/>
    </location>
</feature>
<dbReference type="PROSITE" id="PS01303">
    <property type="entry name" value="BCCT"/>
    <property type="match status" value="1"/>
</dbReference>
<evidence type="ECO:0000313" key="10">
    <source>
        <dbReference type="Proteomes" id="UP001180845"/>
    </source>
</evidence>
<dbReference type="PANTHER" id="PTHR30047:SF7">
    <property type="entry name" value="HIGH-AFFINITY CHOLINE TRANSPORT PROTEIN"/>
    <property type="match status" value="1"/>
</dbReference>
<dbReference type="AlphaFoldDB" id="A0AAE3Z8N1"/>
<keyword evidence="6 8" id="KW-1133">Transmembrane helix</keyword>
<keyword evidence="7 8" id="KW-0472">Membrane</keyword>
<dbReference type="InterPro" id="IPR000060">
    <property type="entry name" value="BCCT_transptr"/>
</dbReference>
<feature type="transmembrane region" description="Helical" evidence="8">
    <location>
        <begin position="322"/>
        <end position="344"/>
    </location>
</feature>